<protein>
    <submittedName>
        <fullName evidence="2">Uncharacterized protein</fullName>
    </submittedName>
</protein>
<feature type="region of interest" description="Disordered" evidence="1">
    <location>
        <begin position="34"/>
        <end position="63"/>
    </location>
</feature>
<dbReference type="EMBL" id="MU001635">
    <property type="protein sequence ID" value="KAF2483736.1"/>
    <property type="molecule type" value="Genomic_DNA"/>
</dbReference>
<sequence>MPPTTTDAKLAFLSLLPFQSTKSAPSTSDVIEEIKAAEPGSDNTTKARRSSELSTGSAASTASSMCVLTAVA</sequence>
<proteinExistence type="predicted"/>
<reference evidence="2" key="1">
    <citation type="journal article" date="2020" name="Stud. Mycol.">
        <title>101 Dothideomycetes genomes: a test case for predicting lifestyles and emergence of pathogens.</title>
        <authorList>
            <person name="Haridas S."/>
            <person name="Albert R."/>
            <person name="Binder M."/>
            <person name="Bloem J."/>
            <person name="Labutti K."/>
            <person name="Salamov A."/>
            <person name="Andreopoulos B."/>
            <person name="Baker S."/>
            <person name="Barry K."/>
            <person name="Bills G."/>
            <person name="Bluhm B."/>
            <person name="Cannon C."/>
            <person name="Castanera R."/>
            <person name="Culley D."/>
            <person name="Daum C."/>
            <person name="Ezra D."/>
            <person name="Gonzalez J."/>
            <person name="Henrissat B."/>
            <person name="Kuo A."/>
            <person name="Liang C."/>
            <person name="Lipzen A."/>
            <person name="Lutzoni F."/>
            <person name="Magnuson J."/>
            <person name="Mondo S."/>
            <person name="Nolan M."/>
            <person name="Ohm R."/>
            <person name="Pangilinan J."/>
            <person name="Park H.-J."/>
            <person name="Ramirez L."/>
            <person name="Alfaro M."/>
            <person name="Sun H."/>
            <person name="Tritt A."/>
            <person name="Yoshinaga Y."/>
            <person name="Zwiers L.-H."/>
            <person name="Turgeon B."/>
            <person name="Goodwin S."/>
            <person name="Spatafora J."/>
            <person name="Crous P."/>
            <person name="Grigoriev I."/>
        </authorList>
    </citation>
    <scope>NUCLEOTIDE SEQUENCE</scope>
    <source>
        <strain evidence="2">CBS 113389</strain>
    </source>
</reference>
<dbReference type="Proteomes" id="UP000799767">
    <property type="component" value="Unassembled WGS sequence"/>
</dbReference>
<accession>A0A6A6PVB7</accession>
<evidence type="ECO:0000313" key="2">
    <source>
        <dbReference type="EMBL" id="KAF2483736.1"/>
    </source>
</evidence>
<dbReference type="RefSeq" id="XP_033590306.1">
    <property type="nucleotide sequence ID" value="XM_033737193.1"/>
</dbReference>
<feature type="compositionally biased region" description="Low complexity" evidence="1">
    <location>
        <begin position="52"/>
        <end position="63"/>
    </location>
</feature>
<name>A0A6A6PVB7_9PEZI</name>
<dbReference type="GeneID" id="54478195"/>
<organism evidence="2 3">
    <name type="scientific">Neohortaea acidophila</name>
    <dbReference type="NCBI Taxonomy" id="245834"/>
    <lineage>
        <taxon>Eukaryota</taxon>
        <taxon>Fungi</taxon>
        <taxon>Dikarya</taxon>
        <taxon>Ascomycota</taxon>
        <taxon>Pezizomycotina</taxon>
        <taxon>Dothideomycetes</taxon>
        <taxon>Dothideomycetidae</taxon>
        <taxon>Mycosphaerellales</taxon>
        <taxon>Teratosphaeriaceae</taxon>
        <taxon>Neohortaea</taxon>
    </lineage>
</organism>
<evidence type="ECO:0000256" key="1">
    <source>
        <dbReference type="SAM" id="MobiDB-lite"/>
    </source>
</evidence>
<gene>
    <name evidence="2" type="ORF">BDY17DRAFT_324447</name>
</gene>
<dbReference type="AlphaFoldDB" id="A0A6A6PVB7"/>
<keyword evidence="3" id="KW-1185">Reference proteome</keyword>
<evidence type="ECO:0000313" key="3">
    <source>
        <dbReference type="Proteomes" id="UP000799767"/>
    </source>
</evidence>